<reference evidence="2" key="1">
    <citation type="submission" date="2015-05" db="EMBL/GenBank/DDBJ databases">
        <title>Draft genome sequencing of a biphenyl-degrading bacterium, Pseudomonas balearica KF707 (=NBRC110670).</title>
        <authorList>
            <person name="Kimura N."/>
            <person name="Hirose J."/>
            <person name="Watanabe T."/>
            <person name="Suenaga H."/>
            <person name="Fujihara H."/>
            <person name="Noguchi M."/>
            <person name="Hashimoto M."/>
            <person name="Shimodaira J."/>
            <person name="Tsuchikane K."/>
            <person name="Hosoyama A."/>
            <person name="Yamazoe A."/>
            <person name="Fujita N."/>
            <person name="Furukawa K."/>
        </authorList>
    </citation>
    <scope>NUCLEOTIDE SEQUENCE [LARGE SCALE GENOMIC DNA]</scope>
    <source>
        <strain evidence="2">DSM 10086 / NBRC 110670 / KF707</strain>
    </source>
</reference>
<protein>
    <submittedName>
        <fullName evidence="1">Uncharacterized protein</fullName>
    </submittedName>
</protein>
<accession>L8MNB5</accession>
<proteinExistence type="predicted"/>
<gene>
    <name evidence="1" type="ORF">KF707C_46390</name>
</gene>
<dbReference type="EMBL" id="AP014862">
    <property type="protein sequence ID" value="BAU76327.1"/>
    <property type="molecule type" value="Genomic_DNA"/>
</dbReference>
<dbReference type="AlphaFoldDB" id="L8MNB5"/>
<name>L8MNB5_METFU</name>
<dbReference type="Proteomes" id="UP000218554">
    <property type="component" value="Chromosome"/>
</dbReference>
<evidence type="ECO:0000313" key="1">
    <source>
        <dbReference type="EMBL" id="BAU76327.1"/>
    </source>
</evidence>
<organism evidence="1 2">
    <name type="scientific">Metapseudomonas furukawaii</name>
    <name type="common">Pseudomonas furukawaii</name>
    <dbReference type="NCBI Taxonomy" id="1149133"/>
    <lineage>
        <taxon>Bacteria</taxon>
        <taxon>Pseudomonadati</taxon>
        <taxon>Pseudomonadota</taxon>
        <taxon>Gammaproteobacteria</taxon>
        <taxon>Pseudomonadales</taxon>
        <taxon>Pseudomonadaceae</taxon>
        <taxon>Metapseudomonas</taxon>
    </lineage>
</organism>
<sequence length="48" mass="5118">METFHYALNCFTCSAGRLSRRCGRGSGPGAVQLAGPLGGYAWRPEEVS</sequence>
<reference evidence="1 2" key="2">
    <citation type="journal article" date="2017" name="Int. J. Syst. Evol. Microbiol.">
        <title>Pseudomonas furukawaii sp. nov., a polychlorinated biphenyl-degrading bacterium isolated from biphenyl-contaminated soil in Japan.</title>
        <authorList>
            <person name="Kimura N."/>
            <person name="Watanabe T."/>
            <person name="Suenaga H."/>
            <person name="Fujihara H."/>
            <person name="Futagami T."/>
            <person name="Goto M."/>
            <person name="Hanada S."/>
            <person name="Hirose J."/>
        </authorList>
    </citation>
    <scope>NUCLEOTIDE SEQUENCE [LARGE SCALE GENOMIC DNA]</scope>
    <source>
        <strain evidence="2">DSM 10086 / NBRC 110670 / KF707</strain>
    </source>
</reference>
<evidence type="ECO:0000313" key="2">
    <source>
        <dbReference type="Proteomes" id="UP000218554"/>
    </source>
</evidence>
<dbReference type="KEGG" id="pfuw:KF707C_46390"/>
<accession>A0A143SW22</accession>
<keyword evidence="2" id="KW-1185">Reference proteome</keyword>